<dbReference type="InterPro" id="IPR051781">
    <property type="entry name" value="Metallo-dep_Hydrolase"/>
</dbReference>
<evidence type="ECO:0000313" key="3">
    <source>
        <dbReference type="Proteomes" id="UP000523000"/>
    </source>
</evidence>
<organism evidence="2 3">
    <name type="scientific">Paeniglutamicibacter cryotolerans</name>
    <dbReference type="NCBI Taxonomy" id="670079"/>
    <lineage>
        <taxon>Bacteria</taxon>
        <taxon>Bacillati</taxon>
        <taxon>Actinomycetota</taxon>
        <taxon>Actinomycetes</taxon>
        <taxon>Micrococcales</taxon>
        <taxon>Micrococcaceae</taxon>
        <taxon>Paeniglutamicibacter</taxon>
    </lineage>
</organism>
<dbReference type="Pfam" id="PF01979">
    <property type="entry name" value="Amidohydro_1"/>
    <property type="match status" value="1"/>
</dbReference>
<dbReference type="InterPro" id="IPR011059">
    <property type="entry name" value="Metal-dep_hydrolase_composite"/>
</dbReference>
<reference evidence="2 3" key="1">
    <citation type="submission" date="2020-08" db="EMBL/GenBank/DDBJ databases">
        <title>Sequencing the genomes of 1000 actinobacteria strains.</title>
        <authorList>
            <person name="Klenk H.-P."/>
        </authorList>
    </citation>
    <scope>NUCLEOTIDE SEQUENCE [LARGE SCALE GENOMIC DNA]</scope>
    <source>
        <strain evidence="2 3">DSM 22826</strain>
    </source>
</reference>
<dbReference type="SUPFAM" id="SSF51338">
    <property type="entry name" value="Composite domain of metallo-dependent hydrolases"/>
    <property type="match status" value="1"/>
</dbReference>
<name>A0A839QLM2_9MICC</name>
<keyword evidence="2" id="KW-0378">Hydrolase</keyword>
<dbReference type="GO" id="GO:0016810">
    <property type="term" value="F:hydrolase activity, acting on carbon-nitrogen (but not peptide) bonds"/>
    <property type="evidence" value="ECO:0007669"/>
    <property type="project" value="InterPro"/>
</dbReference>
<dbReference type="EMBL" id="JACHVS010000002">
    <property type="protein sequence ID" value="MBB2996747.1"/>
    <property type="molecule type" value="Genomic_DNA"/>
</dbReference>
<gene>
    <name evidence="2" type="ORF">E9229_002994</name>
</gene>
<dbReference type="RefSeq" id="WP_183512316.1">
    <property type="nucleotide sequence ID" value="NZ_BAABGK010000007.1"/>
</dbReference>
<sequence>MEQAVTVFKNAHVFDGVDFLDTPTDVVFANNKVAAVGQNAGSAEAYRGATVIDCTGKTLLPGMIDLHIHATSSNPGSLANFAEPFSLQFYESVGNLEATLRAGITSARDAGGADLGAKVALESGLIKGPRLRLAVSIMSQTGGHGDFMQPSGLCNPGLGPHPGRPSGLADGVEEIRKVTRTLLRAGADQIKICSTGGVLSPGDDPRHSQFTKDEIAVVVEEAGLQGKYVMSHAQGTAGILTALECGVRTIEHGIYLTDEAIQSFLDHDAYLVPTLAAPRAVIRKAESGNSGLPPQVIEKAYRVFEIHQNSVAMAVAAGVKIGMGTDSGVGVHGENLEELELLAGVGMTLKQVLASTTSIAGELITPEESVGRLAEGYLADAVLLNTKLESTDQLKDLQSMIEAVYQNGNRQFAN</sequence>
<dbReference type="CDD" id="cd01299">
    <property type="entry name" value="Met_dep_hydrolase_A"/>
    <property type="match status" value="1"/>
</dbReference>
<dbReference type="InterPro" id="IPR057744">
    <property type="entry name" value="OTAase-like"/>
</dbReference>
<dbReference type="SUPFAM" id="SSF51556">
    <property type="entry name" value="Metallo-dependent hydrolases"/>
    <property type="match status" value="1"/>
</dbReference>
<proteinExistence type="predicted"/>
<feature type="domain" description="Amidohydrolase-related" evidence="1">
    <location>
        <begin position="58"/>
        <end position="398"/>
    </location>
</feature>
<dbReference type="PANTHER" id="PTHR43135:SF3">
    <property type="entry name" value="ALPHA-D-RIBOSE 1-METHYLPHOSPHONATE 5-TRIPHOSPHATE DIPHOSPHATASE"/>
    <property type="match status" value="1"/>
</dbReference>
<dbReference type="Gene3D" id="3.20.20.140">
    <property type="entry name" value="Metal-dependent hydrolases"/>
    <property type="match status" value="1"/>
</dbReference>
<accession>A0A839QLM2</accession>
<protein>
    <submittedName>
        <fullName evidence="2">Imidazolonepropionase-like amidohydrolase</fullName>
    </submittedName>
</protein>
<comment type="caution">
    <text evidence="2">The sequence shown here is derived from an EMBL/GenBank/DDBJ whole genome shotgun (WGS) entry which is preliminary data.</text>
</comment>
<dbReference type="AlphaFoldDB" id="A0A839QLM2"/>
<evidence type="ECO:0000313" key="2">
    <source>
        <dbReference type="EMBL" id="MBB2996747.1"/>
    </source>
</evidence>
<dbReference type="PANTHER" id="PTHR43135">
    <property type="entry name" value="ALPHA-D-RIBOSE 1-METHYLPHOSPHONATE 5-TRIPHOSPHATE DIPHOSPHATASE"/>
    <property type="match status" value="1"/>
</dbReference>
<dbReference type="Gene3D" id="2.30.40.10">
    <property type="entry name" value="Urease, subunit C, domain 1"/>
    <property type="match status" value="1"/>
</dbReference>
<dbReference type="InterPro" id="IPR032466">
    <property type="entry name" value="Metal_Hydrolase"/>
</dbReference>
<keyword evidence="3" id="KW-1185">Reference proteome</keyword>
<evidence type="ECO:0000259" key="1">
    <source>
        <dbReference type="Pfam" id="PF01979"/>
    </source>
</evidence>
<dbReference type="InterPro" id="IPR006680">
    <property type="entry name" value="Amidohydro-rel"/>
</dbReference>
<dbReference type="Proteomes" id="UP000523000">
    <property type="component" value="Unassembled WGS sequence"/>
</dbReference>